<dbReference type="EMBL" id="FWPT01000030">
    <property type="protein sequence ID" value="SMA50980.1"/>
    <property type="molecule type" value="Genomic_DNA"/>
</dbReference>
<feature type="chain" id="PRO_5013095402" evidence="1">
    <location>
        <begin position="24"/>
        <end position="154"/>
    </location>
</feature>
<keyword evidence="3" id="KW-1185">Reference proteome</keyword>
<dbReference type="AlphaFoldDB" id="A0A1X7ASD7"/>
<dbReference type="RefSeq" id="WP_133060659.1">
    <property type="nucleotide sequence ID" value="NZ_FWPT01000030.1"/>
</dbReference>
<dbReference type="Proteomes" id="UP000196573">
    <property type="component" value="Unassembled WGS sequence"/>
</dbReference>
<name>A0A1X7ASD7_9GAMM</name>
<reference evidence="2 3" key="1">
    <citation type="submission" date="2017-03" db="EMBL/GenBank/DDBJ databases">
        <authorList>
            <person name="Afonso C.L."/>
            <person name="Miller P.J."/>
            <person name="Scott M.A."/>
            <person name="Spackman E."/>
            <person name="Goraichik I."/>
            <person name="Dimitrov K.M."/>
            <person name="Suarez D.L."/>
            <person name="Swayne D.E."/>
        </authorList>
    </citation>
    <scope>NUCLEOTIDE SEQUENCE [LARGE SCALE GENOMIC DNA]</scope>
    <source>
        <strain evidence="2">SB41UT1</strain>
    </source>
</reference>
<keyword evidence="1" id="KW-0732">Signal</keyword>
<evidence type="ECO:0000256" key="1">
    <source>
        <dbReference type="SAM" id="SignalP"/>
    </source>
</evidence>
<evidence type="ECO:0000313" key="3">
    <source>
        <dbReference type="Proteomes" id="UP000196573"/>
    </source>
</evidence>
<organism evidence="2 3">
    <name type="scientific">Parendozoicomonas haliclonae</name>
    <dbReference type="NCBI Taxonomy" id="1960125"/>
    <lineage>
        <taxon>Bacteria</taxon>
        <taxon>Pseudomonadati</taxon>
        <taxon>Pseudomonadota</taxon>
        <taxon>Gammaproteobacteria</taxon>
        <taxon>Oceanospirillales</taxon>
        <taxon>Endozoicomonadaceae</taxon>
        <taxon>Parendozoicomonas</taxon>
    </lineage>
</organism>
<accession>A0A1X7ASD7</accession>
<protein>
    <submittedName>
        <fullName evidence="2">Uncharacterized protein</fullName>
    </submittedName>
</protein>
<sequence length="154" mass="17275">MKNIILAALLTLICIPSFGSSTAKFCSKLKFEMQKLHNQMPLEVDNMTTAVGIQTLLVGNQCLVNYSYLINTKKFIDDMLSSGELTTSEAYEHISSRDGRNDLQEIFNDIAIGSVNSSMKTFKKLPNMKITYTYRFDDLKITPFVAVGLDNNSK</sequence>
<evidence type="ECO:0000313" key="2">
    <source>
        <dbReference type="EMBL" id="SMA50980.1"/>
    </source>
</evidence>
<gene>
    <name evidence="2" type="ORF">EHSB41UT_04803</name>
</gene>
<proteinExistence type="predicted"/>
<feature type="signal peptide" evidence="1">
    <location>
        <begin position="1"/>
        <end position="23"/>
    </location>
</feature>